<sequence>MSESAKDPEAVCPVPLPPRSAHPIHAVTRAATIVGSATMPGSPASEHRVTGQSARKLQIVLVIDTKVKKNLNTRLSAHSEVQKVADSLNVHLTQIDFDRLDFGESSTLDQFYNADVALVDLSVTQQQPSLCYHIGVRESMGQSCNMILMDDVEHTIMDALKKMLAHLPLIIYHHQDDQKLLALERSTFTPEGDLKSNPLGQSFNANHRPRSIPFRQRMKDILKGVQIEANAHSREKFLTDVRKVREIENMKESNEFLNKMRTRLDNPDVLSVDTVHALMMCYRDNQNYDGMICLVEDLSRIQDCSIIQQQVVRFLYAFALNRRNKPGDKDKALEEVLDMMAKDENSSPDVSVVVICLAGRIYKDRFIKSGYEDKESLAEAINWYGKAFEMSPLEYSGVNLTTLLKASGESFETNTKMQQIGDRRAQLTARSQGSHRQADRLLGRGNVLRGVGTYDHLLAEDYTKACQAAQKMALLKPPSWYLRSTMENIKLINRCSATQSPVEKEKQQYLFWTEFLMEACEGEAGDIKCPRYPVLIAEMNKACNSIHAIISHAEHDGEYGRAVPRPGEGRIEESASKQKCLVSTLGINRWQFNNENIKAVSNSKRDDRSMFLYVYENSDDFNLVFPTSKHCAKVMAVLLSMSAKNGEAPTTKMLSFDFEKTGMSFEYELDKSGERVVLGKGTYGTVYAGRDTNTQRQIVVKEVTVKHEEEVQPLMEEIQLHSTLSHQNIVQYLGCDLRRQNVGPDVFLIFMEHVPGGSLSSLLRNKWGPMNEPATVLYATQILHGLKYLHDQKIVHRDIKGDNVLVNTYSGVCKISDFGTCKRLAGLNPSTESFKGTLQYMAPEVIDHGQRGYGPPADIWSFGCTLIEMCTGKPPFVELGNPQMAMFKVGMHKMHPEIPNHINNQPMSDKFKHFIRRCFIGNAELRPSCDDLIIDPFLKPEKAATRASSMTKKQVETAKQSREMLRSTSHIGGMGVTERTSESQDEPNDLPPTAPSNAGKLRLLMSDPRTRTFSASPTTDSIGIPLGLHLSQPSSPINDDVLQPPLTASPCSVSSPLKFPAHANLLNRTVSDENGMSGKFFMLKKDSERRHTLVHFMQDNCGQIVEEWLRHLRALPDLHDSLVVTAEMLQMLIFGMREFLLKKDPHQLQNSIDDIRRMLDFELGYISQINTALYTFSDAMQPVLRKLIIKPHWMFALDNLIRSAVQAGVSIINPDMSAILQVQDVAEISRISRESFSEGDIPEDSSRPSSAAAIRDDRRVDRMSTSSSMAAYKQLQEENNRLHEELMETEKKLNDALTVQLQRNRSSLSRLRSSDPLLKSASSDPLPMLTASSSSGRTAIERCSRQREELMMWLRSLDVSPPIVDLIMVAEYTKADLLDFVTRQELLDIGVPGGVSCRIWRAIVEHREKSSLLRAAGHTPSLRRVGSKWRGSREDSLDDYHSSIADEMYTVAEMRSASANSN</sequence>
<evidence type="ECO:0000256" key="8">
    <source>
        <dbReference type="ARBA" id="ARBA00022777"/>
    </source>
</evidence>
<evidence type="ECO:0000256" key="4">
    <source>
        <dbReference type="ARBA" id="ARBA00022527"/>
    </source>
</evidence>
<keyword evidence="11 14" id="KW-0175">Coiled coil</keyword>
<organism evidence="16 17">
    <name type="scientific">Pristionchus pacificus</name>
    <name type="common">Parasitic nematode worm</name>
    <dbReference type="NCBI Taxonomy" id="54126"/>
    <lineage>
        <taxon>Eukaryota</taxon>
        <taxon>Metazoa</taxon>
        <taxon>Ecdysozoa</taxon>
        <taxon>Nematoda</taxon>
        <taxon>Chromadorea</taxon>
        <taxon>Rhabditida</taxon>
        <taxon>Rhabditina</taxon>
        <taxon>Diplogasteromorpha</taxon>
        <taxon>Diplogasteroidea</taxon>
        <taxon>Neodiplogasteridae</taxon>
        <taxon>Pristionchus</taxon>
    </lineage>
</organism>
<dbReference type="Pfam" id="PF19039">
    <property type="entry name" value="ASK_PH"/>
    <property type="match status" value="1"/>
</dbReference>
<keyword evidence="17" id="KW-1185">Reference proteome</keyword>
<evidence type="ECO:0000256" key="6">
    <source>
        <dbReference type="ARBA" id="ARBA00022723"/>
    </source>
</evidence>
<dbReference type="PROSITE" id="PS50011">
    <property type="entry name" value="PROTEIN_KINASE_DOM"/>
    <property type="match status" value="1"/>
</dbReference>
<dbReference type="GO" id="GO:0005524">
    <property type="term" value="F:ATP binding"/>
    <property type="evidence" value="ECO:0007669"/>
    <property type="project" value="UniProtKB-UniRule"/>
</dbReference>
<feature type="compositionally biased region" description="Low complexity" evidence="15">
    <location>
        <begin position="1307"/>
        <end position="1320"/>
    </location>
</feature>
<gene>
    <name evidence="16" type="primary">WBGene00102966</name>
</gene>
<accession>A0A8R1YCB1</accession>
<dbReference type="Pfam" id="PF20309">
    <property type="entry name" value="DRHyd-ASK"/>
    <property type="match status" value="1"/>
</dbReference>
<reference evidence="17" key="1">
    <citation type="journal article" date="2008" name="Nat. Genet.">
        <title>The Pristionchus pacificus genome provides a unique perspective on nematode lifestyle and parasitism.</title>
        <authorList>
            <person name="Dieterich C."/>
            <person name="Clifton S.W."/>
            <person name="Schuster L.N."/>
            <person name="Chinwalla A."/>
            <person name="Delehaunty K."/>
            <person name="Dinkelacker I."/>
            <person name="Fulton L."/>
            <person name="Fulton R."/>
            <person name="Godfrey J."/>
            <person name="Minx P."/>
            <person name="Mitreva M."/>
            <person name="Roeseler W."/>
            <person name="Tian H."/>
            <person name="Witte H."/>
            <person name="Yang S.P."/>
            <person name="Wilson R.K."/>
            <person name="Sommer R.J."/>
        </authorList>
    </citation>
    <scope>NUCLEOTIDE SEQUENCE [LARGE SCALE GENOMIC DNA]</scope>
    <source>
        <strain evidence="17">PS312</strain>
    </source>
</reference>
<dbReference type="InterPro" id="IPR000719">
    <property type="entry name" value="Prot_kinase_dom"/>
</dbReference>
<dbReference type="InterPro" id="IPR025136">
    <property type="entry name" value="MAP3K_TRAF-bd"/>
</dbReference>
<keyword evidence="4" id="KW-0723">Serine/threonine-protein kinase</keyword>
<evidence type="ECO:0000256" key="11">
    <source>
        <dbReference type="ARBA" id="ARBA00023054"/>
    </source>
</evidence>
<dbReference type="SUPFAM" id="SSF47769">
    <property type="entry name" value="SAM/Pointed domain"/>
    <property type="match status" value="1"/>
</dbReference>
<accession>A0A2A6CXE4</accession>
<proteinExistence type="inferred from homology"/>
<dbReference type="GO" id="GO:0031434">
    <property type="term" value="F:mitogen-activated protein kinase kinase binding"/>
    <property type="evidence" value="ECO:0007669"/>
    <property type="project" value="EnsemblMetazoa"/>
</dbReference>
<dbReference type="GO" id="GO:0140367">
    <property type="term" value="P:antibacterial innate immune response"/>
    <property type="evidence" value="ECO:0007669"/>
    <property type="project" value="EnsemblMetazoa"/>
</dbReference>
<dbReference type="InterPro" id="IPR008271">
    <property type="entry name" value="Ser/Thr_kinase_AS"/>
</dbReference>
<dbReference type="InterPro" id="IPR011009">
    <property type="entry name" value="Kinase-like_dom_sf"/>
</dbReference>
<evidence type="ECO:0000256" key="14">
    <source>
        <dbReference type="SAM" id="Coils"/>
    </source>
</evidence>
<dbReference type="GO" id="GO:0007254">
    <property type="term" value="P:JNK cascade"/>
    <property type="evidence" value="ECO:0000318"/>
    <property type="project" value="GO_Central"/>
</dbReference>
<evidence type="ECO:0000256" key="2">
    <source>
        <dbReference type="ARBA" id="ARBA00006529"/>
    </source>
</evidence>
<name>A0A2A6CXE4_PRIPA</name>
<dbReference type="GO" id="GO:0045165">
    <property type="term" value="P:cell fate commitment"/>
    <property type="evidence" value="ECO:0007669"/>
    <property type="project" value="EnsemblMetazoa"/>
</dbReference>
<dbReference type="InterPro" id="IPR043969">
    <property type="entry name" value="MAP3K_PH"/>
</dbReference>
<dbReference type="EnsemblMetazoa" id="PPA13412.1">
    <property type="protein sequence ID" value="PPA13412.1"/>
    <property type="gene ID" value="WBGene00102966"/>
</dbReference>
<keyword evidence="5" id="KW-0808">Transferase</keyword>
<dbReference type="GO" id="GO:0006979">
    <property type="term" value="P:response to oxidative stress"/>
    <property type="evidence" value="ECO:0007669"/>
    <property type="project" value="EnsemblMetazoa"/>
</dbReference>
<dbReference type="GO" id="GO:0018991">
    <property type="term" value="P:egg-laying behavior"/>
    <property type="evidence" value="ECO:0007669"/>
    <property type="project" value="EnsemblMetazoa"/>
</dbReference>
<dbReference type="OrthoDB" id="275301at2759"/>
<dbReference type="Pfam" id="PF00069">
    <property type="entry name" value="Pkinase"/>
    <property type="match status" value="1"/>
</dbReference>
<comment type="catalytic activity">
    <reaction evidence="13">
        <text>L-seryl-[protein] + ATP = O-phospho-L-seryl-[protein] + ADP + H(+)</text>
        <dbReference type="Rhea" id="RHEA:17989"/>
        <dbReference type="Rhea" id="RHEA-COMP:9863"/>
        <dbReference type="Rhea" id="RHEA-COMP:11604"/>
        <dbReference type="ChEBI" id="CHEBI:15378"/>
        <dbReference type="ChEBI" id="CHEBI:29999"/>
        <dbReference type="ChEBI" id="CHEBI:30616"/>
        <dbReference type="ChEBI" id="CHEBI:83421"/>
        <dbReference type="ChEBI" id="CHEBI:456216"/>
        <dbReference type="EC" id="2.7.11.25"/>
    </reaction>
</comment>
<protein>
    <recommendedName>
        <fullName evidence="3">mitogen-activated protein kinase kinase kinase</fullName>
        <ecNumber evidence="3">2.7.11.25</ecNumber>
    </recommendedName>
</protein>
<evidence type="ECO:0000256" key="9">
    <source>
        <dbReference type="ARBA" id="ARBA00022840"/>
    </source>
</evidence>
<dbReference type="SMART" id="SM00220">
    <property type="entry name" value="S_TKc"/>
    <property type="match status" value="1"/>
</dbReference>
<evidence type="ECO:0000256" key="12">
    <source>
        <dbReference type="ARBA" id="ARBA00047559"/>
    </source>
</evidence>
<evidence type="ECO:0000256" key="15">
    <source>
        <dbReference type="SAM" id="MobiDB-lite"/>
    </source>
</evidence>
<dbReference type="PROSITE" id="PS00108">
    <property type="entry name" value="PROTEIN_KINASE_ST"/>
    <property type="match status" value="1"/>
</dbReference>
<dbReference type="InterPro" id="IPR013761">
    <property type="entry name" value="SAM/pointed_sf"/>
</dbReference>
<dbReference type="GO" id="GO:0004672">
    <property type="term" value="F:protein kinase activity"/>
    <property type="evidence" value="ECO:0000318"/>
    <property type="project" value="GO_Central"/>
</dbReference>
<keyword evidence="8" id="KW-0418">Kinase</keyword>
<dbReference type="GO" id="GO:0045944">
    <property type="term" value="P:positive regulation of transcription by RNA polymerase II"/>
    <property type="evidence" value="ECO:0007669"/>
    <property type="project" value="EnsemblMetazoa"/>
</dbReference>
<dbReference type="InterPro" id="IPR046873">
    <property type="entry name" value="HisK-N-like"/>
</dbReference>
<dbReference type="GO" id="GO:0004712">
    <property type="term" value="F:protein serine/threonine/tyrosine kinase activity"/>
    <property type="evidence" value="ECO:0007669"/>
    <property type="project" value="EnsemblMetazoa"/>
</dbReference>
<keyword evidence="10" id="KW-0460">Magnesium</keyword>
<evidence type="ECO:0000256" key="3">
    <source>
        <dbReference type="ARBA" id="ARBA00012406"/>
    </source>
</evidence>
<dbReference type="Gene3D" id="3.30.200.20">
    <property type="entry name" value="Phosphorylase Kinase, domain 1"/>
    <property type="match status" value="1"/>
</dbReference>
<dbReference type="GO" id="GO:0043025">
    <property type="term" value="C:neuronal cell body"/>
    <property type="evidence" value="ECO:0007669"/>
    <property type="project" value="EnsemblMetazoa"/>
</dbReference>
<evidence type="ECO:0000256" key="13">
    <source>
        <dbReference type="ARBA" id="ARBA00048329"/>
    </source>
</evidence>
<evidence type="ECO:0000256" key="5">
    <source>
        <dbReference type="ARBA" id="ARBA00022679"/>
    </source>
</evidence>
<dbReference type="Pfam" id="PF13281">
    <property type="entry name" value="MAP3K_TRAF_bd"/>
    <property type="match status" value="1"/>
</dbReference>
<feature type="coiled-coil region" evidence="14">
    <location>
        <begin position="1272"/>
        <end position="1299"/>
    </location>
</feature>
<dbReference type="GO" id="GO:0042594">
    <property type="term" value="P:response to starvation"/>
    <property type="evidence" value="ECO:0007669"/>
    <property type="project" value="EnsemblMetazoa"/>
</dbReference>
<dbReference type="GO" id="GO:0006935">
    <property type="term" value="P:chemotaxis"/>
    <property type="evidence" value="ECO:0007669"/>
    <property type="project" value="EnsemblMetazoa"/>
</dbReference>
<dbReference type="Gene3D" id="1.10.510.10">
    <property type="entry name" value="Transferase(Phosphotransferase) domain 1"/>
    <property type="match status" value="1"/>
</dbReference>
<evidence type="ECO:0000313" key="16">
    <source>
        <dbReference type="EnsemblMetazoa" id="PPA13412.1"/>
    </source>
</evidence>
<dbReference type="GO" id="GO:0035545">
    <property type="term" value="P:determination of left/right asymmetry in nervous system"/>
    <property type="evidence" value="ECO:0007669"/>
    <property type="project" value="EnsemblMetazoa"/>
</dbReference>
<dbReference type="PANTHER" id="PTHR11584:SF394">
    <property type="entry name" value="APOPTOTIC SIGNAL-REGULATING KINASE 1, ISOFORM C"/>
    <property type="match status" value="1"/>
</dbReference>
<comment type="catalytic activity">
    <reaction evidence="12">
        <text>L-threonyl-[protein] + ATP = O-phospho-L-threonyl-[protein] + ADP + H(+)</text>
        <dbReference type="Rhea" id="RHEA:46608"/>
        <dbReference type="Rhea" id="RHEA-COMP:11060"/>
        <dbReference type="Rhea" id="RHEA-COMP:11605"/>
        <dbReference type="ChEBI" id="CHEBI:15378"/>
        <dbReference type="ChEBI" id="CHEBI:30013"/>
        <dbReference type="ChEBI" id="CHEBI:30616"/>
        <dbReference type="ChEBI" id="CHEBI:61977"/>
        <dbReference type="ChEBI" id="CHEBI:456216"/>
        <dbReference type="EC" id="2.7.11.25"/>
    </reaction>
</comment>
<dbReference type="InterPro" id="IPR017441">
    <property type="entry name" value="Protein_kinase_ATP_BS"/>
</dbReference>
<dbReference type="PANTHER" id="PTHR11584">
    <property type="entry name" value="SERINE/THREONINE PROTEIN KINASE"/>
    <property type="match status" value="1"/>
</dbReference>
<dbReference type="GO" id="GO:1901046">
    <property type="term" value="P:positive regulation of egg-laying behavior"/>
    <property type="evidence" value="ECO:0007669"/>
    <property type="project" value="EnsemblMetazoa"/>
</dbReference>
<reference evidence="16" key="2">
    <citation type="submission" date="2022-06" db="UniProtKB">
        <authorList>
            <consortium name="EnsemblMetazoa"/>
        </authorList>
    </citation>
    <scope>IDENTIFICATION</scope>
    <source>
        <strain evidence="16">PS312</strain>
    </source>
</reference>
<keyword evidence="6" id="KW-0479">Metal-binding</keyword>
<evidence type="ECO:0000256" key="10">
    <source>
        <dbReference type="ARBA" id="ARBA00022842"/>
    </source>
</evidence>
<dbReference type="GO" id="GO:0050830">
    <property type="term" value="P:defense response to Gram-positive bacterium"/>
    <property type="evidence" value="ECO:0007669"/>
    <property type="project" value="EnsemblMetazoa"/>
</dbReference>
<keyword evidence="7" id="KW-0547">Nucleotide-binding</keyword>
<dbReference type="Pfam" id="PF20302">
    <property type="entry name" value="HisK-N-like"/>
    <property type="match status" value="1"/>
</dbReference>
<dbReference type="PROSITE" id="PS00107">
    <property type="entry name" value="PROTEIN_KINASE_ATP"/>
    <property type="match status" value="1"/>
</dbReference>
<feature type="region of interest" description="Disordered" evidence="15">
    <location>
        <begin position="1236"/>
        <end position="1260"/>
    </location>
</feature>
<feature type="region of interest" description="Disordered" evidence="15">
    <location>
        <begin position="970"/>
        <end position="1000"/>
    </location>
</feature>
<dbReference type="Proteomes" id="UP000005239">
    <property type="component" value="Unassembled WGS sequence"/>
</dbReference>
<evidence type="ECO:0000313" key="17">
    <source>
        <dbReference type="Proteomes" id="UP000005239"/>
    </source>
</evidence>
<comment type="similarity">
    <text evidence="2">Belongs to the protein kinase superfamily. STE Ser/Thr protein kinase family. MAP kinase kinase kinase subfamily.</text>
</comment>
<keyword evidence="9" id="KW-0067">ATP-binding</keyword>
<feature type="region of interest" description="Disordered" evidence="15">
    <location>
        <begin position="1307"/>
        <end position="1339"/>
    </location>
</feature>
<dbReference type="GO" id="GO:0008340">
    <property type="term" value="P:determination of adult lifespan"/>
    <property type="evidence" value="ECO:0007669"/>
    <property type="project" value="EnsemblMetazoa"/>
</dbReference>
<comment type="cofactor">
    <cofactor evidence="1">
        <name>Mg(2+)</name>
        <dbReference type="ChEBI" id="CHEBI:18420"/>
    </cofactor>
</comment>
<dbReference type="GO" id="GO:0050829">
    <property type="term" value="P:defense response to Gram-negative bacterium"/>
    <property type="evidence" value="ECO:0007669"/>
    <property type="project" value="EnsemblMetazoa"/>
</dbReference>
<evidence type="ECO:0000256" key="7">
    <source>
        <dbReference type="ARBA" id="ARBA00022741"/>
    </source>
</evidence>
<dbReference type="GO" id="GO:0010628">
    <property type="term" value="P:positive regulation of gene expression"/>
    <property type="evidence" value="ECO:0007669"/>
    <property type="project" value="EnsemblMetazoa"/>
</dbReference>
<dbReference type="GO" id="GO:1904115">
    <property type="term" value="C:axon cytoplasm"/>
    <property type="evidence" value="ECO:0007669"/>
    <property type="project" value="EnsemblMetazoa"/>
</dbReference>
<dbReference type="GO" id="GO:0004709">
    <property type="term" value="F:MAP kinase kinase kinase activity"/>
    <property type="evidence" value="ECO:0007669"/>
    <property type="project" value="UniProtKB-EC"/>
</dbReference>
<evidence type="ECO:0000256" key="1">
    <source>
        <dbReference type="ARBA" id="ARBA00001946"/>
    </source>
</evidence>
<dbReference type="EC" id="2.7.11.25" evidence="3"/>
<dbReference type="SUPFAM" id="SSF56112">
    <property type="entry name" value="Protein kinase-like (PK-like)"/>
    <property type="match status" value="1"/>
</dbReference>
<dbReference type="GO" id="GO:0038066">
    <property type="term" value="P:p38MAPK cascade"/>
    <property type="evidence" value="ECO:0000318"/>
    <property type="project" value="GO_Central"/>
</dbReference>
<dbReference type="InterPro" id="IPR046872">
    <property type="entry name" value="DRHyd-ASK"/>
</dbReference>
<dbReference type="GO" id="GO:0014069">
    <property type="term" value="C:postsynaptic density"/>
    <property type="evidence" value="ECO:0007669"/>
    <property type="project" value="EnsemblMetazoa"/>
</dbReference>
<dbReference type="GO" id="GO:0050832">
    <property type="term" value="P:defense response to fungus"/>
    <property type="evidence" value="ECO:0007669"/>
    <property type="project" value="EnsemblMetazoa"/>
</dbReference>
<dbReference type="GO" id="GO:0046872">
    <property type="term" value="F:metal ion binding"/>
    <property type="evidence" value="ECO:0007669"/>
    <property type="project" value="UniProtKB-KW"/>
</dbReference>